<dbReference type="RefSeq" id="XP_041222291.1">
    <property type="nucleotide sequence ID" value="XM_041377307.1"/>
</dbReference>
<keyword evidence="3" id="KW-1185">Reference proteome</keyword>
<dbReference type="EMBL" id="JABBWK010000053">
    <property type="protein sequence ID" value="KAG1896715.1"/>
    <property type="molecule type" value="Genomic_DNA"/>
</dbReference>
<gene>
    <name evidence="2" type="ORF">F5891DRAFT_983316</name>
</gene>
<accession>A0AAD4HGF7</accession>
<feature type="region of interest" description="Disordered" evidence="1">
    <location>
        <begin position="92"/>
        <end position="213"/>
    </location>
</feature>
<feature type="compositionally biased region" description="Basic and acidic residues" evidence="1">
    <location>
        <begin position="126"/>
        <end position="142"/>
    </location>
</feature>
<feature type="compositionally biased region" description="Basic and acidic residues" evidence="1">
    <location>
        <begin position="92"/>
        <end position="103"/>
    </location>
</feature>
<reference evidence="2" key="1">
    <citation type="journal article" date="2020" name="New Phytol.">
        <title>Comparative genomics reveals dynamic genome evolution in host specialist ectomycorrhizal fungi.</title>
        <authorList>
            <person name="Lofgren L.A."/>
            <person name="Nguyen N.H."/>
            <person name="Vilgalys R."/>
            <person name="Ruytinx J."/>
            <person name="Liao H.L."/>
            <person name="Branco S."/>
            <person name="Kuo A."/>
            <person name="LaButti K."/>
            <person name="Lipzen A."/>
            <person name="Andreopoulos W."/>
            <person name="Pangilinan J."/>
            <person name="Riley R."/>
            <person name="Hundley H."/>
            <person name="Na H."/>
            <person name="Barry K."/>
            <person name="Grigoriev I.V."/>
            <person name="Stajich J.E."/>
            <person name="Kennedy P.G."/>
        </authorList>
    </citation>
    <scope>NUCLEOTIDE SEQUENCE</scope>
    <source>
        <strain evidence="2">FC203</strain>
    </source>
</reference>
<dbReference type="AlphaFoldDB" id="A0AAD4HGF7"/>
<proteinExistence type="predicted"/>
<sequence>MAQKQCASQQTANTHFVQLVTDSELDLSDHKVYLIPAVMSGSEMSNSKIKYVAYPAERTLRDKSGKCRAVFDGIYPPSVKNLREIMKREHHQRVEEQKIKENKPLSAQRATGPNTLVIPQDLGTSRTEELREEDSIPADKKISSGQTHSENQPKFEEPIRVRPGPGTPPQREFDPNDVKKLSDIVNMRNGLPKKATAVRPYVPTSVKETETRQ</sequence>
<comment type="caution">
    <text evidence="2">The sequence shown here is derived from an EMBL/GenBank/DDBJ whole genome shotgun (WGS) entry which is preliminary data.</text>
</comment>
<evidence type="ECO:0000313" key="2">
    <source>
        <dbReference type="EMBL" id="KAG1896715.1"/>
    </source>
</evidence>
<dbReference type="GeneID" id="64671605"/>
<evidence type="ECO:0000313" key="3">
    <source>
        <dbReference type="Proteomes" id="UP001195769"/>
    </source>
</evidence>
<organism evidence="2 3">
    <name type="scientific">Suillus fuscotomentosus</name>
    <dbReference type="NCBI Taxonomy" id="1912939"/>
    <lineage>
        <taxon>Eukaryota</taxon>
        <taxon>Fungi</taxon>
        <taxon>Dikarya</taxon>
        <taxon>Basidiomycota</taxon>
        <taxon>Agaricomycotina</taxon>
        <taxon>Agaricomycetes</taxon>
        <taxon>Agaricomycetidae</taxon>
        <taxon>Boletales</taxon>
        <taxon>Suillineae</taxon>
        <taxon>Suillaceae</taxon>
        <taxon>Suillus</taxon>
    </lineage>
</organism>
<name>A0AAD4HGF7_9AGAM</name>
<feature type="compositionally biased region" description="Basic and acidic residues" evidence="1">
    <location>
        <begin position="151"/>
        <end position="160"/>
    </location>
</feature>
<feature type="compositionally biased region" description="Basic and acidic residues" evidence="1">
    <location>
        <begin position="171"/>
        <end position="182"/>
    </location>
</feature>
<dbReference type="Proteomes" id="UP001195769">
    <property type="component" value="Unassembled WGS sequence"/>
</dbReference>
<protein>
    <submittedName>
        <fullName evidence="2">Uncharacterized protein</fullName>
    </submittedName>
</protein>
<evidence type="ECO:0000256" key="1">
    <source>
        <dbReference type="SAM" id="MobiDB-lite"/>
    </source>
</evidence>